<keyword evidence="1" id="KW-0812">Transmembrane</keyword>
<dbReference type="EMBL" id="WIXP02000007">
    <property type="protein sequence ID" value="KAF6207819.1"/>
    <property type="molecule type" value="Genomic_DNA"/>
</dbReference>
<feature type="transmembrane region" description="Helical" evidence="1">
    <location>
        <begin position="202"/>
        <end position="221"/>
    </location>
</feature>
<gene>
    <name evidence="2" type="ORF">GE061_016268</name>
</gene>
<comment type="caution">
    <text evidence="2">The sequence shown here is derived from an EMBL/GenBank/DDBJ whole genome shotgun (WGS) entry which is preliminary data.</text>
</comment>
<keyword evidence="1" id="KW-0472">Membrane</keyword>
<dbReference type="AlphaFoldDB" id="A0A8S9XGU5"/>
<feature type="transmembrane region" description="Helical" evidence="1">
    <location>
        <begin position="489"/>
        <end position="513"/>
    </location>
</feature>
<feature type="transmembrane region" description="Helical" evidence="1">
    <location>
        <begin position="172"/>
        <end position="190"/>
    </location>
</feature>
<keyword evidence="1" id="KW-1133">Transmembrane helix</keyword>
<feature type="transmembrane region" description="Helical" evidence="1">
    <location>
        <begin position="41"/>
        <end position="63"/>
    </location>
</feature>
<reference evidence="2" key="1">
    <citation type="journal article" date="2021" name="Mol. Ecol. Resour.">
        <title>Apolygus lucorum genome provides insights into omnivorousness and mesophyll feeding.</title>
        <authorList>
            <person name="Liu Y."/>
            <person name="Liu H."/>
            <person name="Wang H."/>
            <person name="Huang T."/>
            <person name="Liu B."/>
            <person name="Yang B."/>
            <person name="Yin L."/>
            <person name="Li B."/>
            <person name="Zhang Y."/>
            <person name="Zhang S."/>
            <person name="Jiang F."/>
            <person name="Zhang X."/>
            <person name="Ren Y."/>
            <person name="Wang B."/>
            <person name="Wang S."/>
            <person name="Lu Y."/>
            <person name="Wu K."/>
            <person name="Fan W."/>
            <person name="Wang G."/>
        </authorList>
    </citation>
    <scope>NUCLEOTIDE SEQUENCE</scope>
    <source>
        <strain evidence="2">12Hb</strain>
    </source>
</reference>
<evidence type="ECO:0000256" key="1">
    <source>
        <dbReference type="SAM" id="Phobius"/>
    </source>
</evidence>
<proteinExistence type="predicted"/>
<feature type="transmembrane region" description="Helical" evidence="1">
    <location>
        <begin position="134"/>
        <end position="152"/>
    </location>
</feature>
<feature type="transmembrane region" description="Helical" evidence="1">
    <location>
        <begin position="553"/>
        <end position="573"/>
    </location>
</feature>
<evidence type="ECO:0000313" key="2">
    <source>
        <dbReference type="EMBL" id="KAF6207819.1"/>
    </source>
</evidence>
<organism evidence="2 3">
    <name type="scientific">Apolygus lucorum</name>
    <name type="common">Small green plant bug</name>
    <name type="synonym">Lygocoris lucorum</name>
    <dbReference type="NCBI Taxonomy" id="248454"/>
    <lineage>
        <taxon>Eukaryota</taxon>
        <taxon>Metazoa</taxon>
        <taxon>Ecdysozoa</taxon>
        <taxon>Arthropoda</taxon>
        <taxon>Hexapoda</taxon>
        <taxon>Insecta</taxon>
        <taxon>Pterygota</taxon>
        <taxon>Neoptera</taxon>
        <taxon>Paraneoptera</taxon>
        <taxon>Hemiptera</taxon>
        <taxon>Heteroptera</taxon>
        <taxon>Panheteroptera</taxon>
        <taxon>Cimicomorpha</taxon>
        <taxon>Miridae</taxon>
        <taxon>Mirini</taxon>
        <taxon>Apolygus</taxon>
    </lineage>
</organism>
<dbReference type="Proteomes" id="UP000466442">
    <property type="component" value="Unassembled WGS sequence"/>
</dbReference>
<protein>
    <submittedName>
        <fullName evidence="2">Uncharacterized protein</fullName>
    </submittedName>
</protein>
<accession>A0A8S9XGU5</accession>
<feature type="transmembrane region" description="Helical" evidence="1">
    <location>
        <begin position="6"/>
        <end position="29"/>
    </location>
</feature>
<evidence type="ECO:0000313" key="3">
    <source>
        <dbReference type="Proteomes" id="UP000466442"/>
    </source>
</evidence>
<keyword evidence="3" id="KW-1185">Reference proteome</keyword>
<name>A0A8S9XGU5_APOLU</name>
<feature type="transmembrane region" description="Helical" evidence="1">
    <location>
        <begin position="75"/>
        <end position="93"/>
    </location>
</feature>
<sequence length="580" mass="64657">MTNSVWSGMIMFWPCSVLFISLPVIYCLIFNQRLNANSTQVRRVVTVLEMGNALVGWITQLALTEEFDNTTRYSVIVMWVITIPLLVTLVTLLESIRRFIRGDFTIDKSIRSVIIGIHHDLHHLHHRGRSTPHVVFFSLLLLPAMSLTMIASTLDSVKNEHGGALDPLLVNLLYLFQIITIPIIEVALAMTQIKENMTDYSVLIIAHLSNVAVLGLIVTNLESVSPRGIVEEVEQPIVRSKRGTFENPDLPPPDAKNAVFMIINGIESPIEFEPSVRFDPPSPYKFTIGSGQYHLGRTSDRGELEVVIRSIGSSNSTLITKPARLRVNTFYLFVALLLEYGRFDLTLETYAIRLTPKVSKLFVVNTLQFPGAQVKIETMDGNPEKIIDVPPSPDVAGVFFPSKDCVVSLTYVGSNPELKNIYQDDKTAAHFEGDDVGVAYLHFAKSKMNLKVVRLFRLPPTTPTTTTVPFSTKMPPLTSERPPKTAPPVLMVTYSLAGAVIGTTSVAYTHFFWMESPLRLRATMFAAFRVANEVVYRLTPVVTGEGLTQIKAYSLLSIQVFTTFAHLILGYIFQTKVHSS</sequence>